<evidence type="ECO:0000313" key="9">
    <source>
        <dbReference type="Proteomes" id="UP000319818"/>
    </source>
</evidence>
<reference evidence="8 9" key="1">
    <citation type="submission" date="2019-06" db="EMBL/GenBank/DDBJ databases">
        <title>Sequencing the genomes of 1000 actinobacteria strains.</title>
        <authorList>
            <person name="Klenk H.-P."/>
        </authorList>
    </citation>
    <scope>NUCLEOTIDE SEQUENCE [LARGE SCALE GENOMIC DNA]</scope>
    <source>
        <strain evidence="8 9">DSM 45511</strain>
    </source>
</reference>
<organism evidence="8 9">
    <name type="scientific">Pseudonocardia cypriaca</name>
    <dbReference type="NCBI Taxonomy" id="882449"/>
    <lineage>
        <taxon>Bacteria</taxon>
        <taxon>Bacillati</taxon>
        <taxon>Actinomycetota</taxon>
        <taxon>Actinomycetes</taxon>
        <taxon>Pseudonocardiales</taxon>
        <taxon>Pseudonocardiaceae</taxon>
        <taxon>Pseudonocardia</taxon>
    </lineage>
</organism>
<evidence type="ECO:0000313" key="8">
    <source>
        <dbReference type="EMBL" id="TQM44831.1"/>
    </source>
</evidence>
<evidence type="ECO:0000259" key="7">
    <source>
        <dbReference type="PROSITE" id="PS51900"/>
    </source>
</evidence>
<feature type="domain" description="Tyr recombinase" evidence="6">
    <location>
        <begin position="179"/>
        <end position="366"/>
    </location>
</feature>
<dbReference type="Pfam" id="PF26003">
    <property type="entry name" value="Integrase_N_phage"/>
    <property type="match status" value="1"/>
</dbReference>
<gene>
    <name evidence="8" type="ORF">FB388_2210</name>
</gene>
<dbReference type="InterPro" id="IPR011010">
    <property type="entry name" value="DNA_brk_join_enz"/>
</dbReference>
<dbReference type="SUPFAM" id="SSF56349">
    <property type="entry name" value="DNA breaking-rejoining enzymes"/>
    <property type="match status" value="1"/>
</dbReference>
<evidence type="ECO:0000256" key="3">
    <source>
        <dbReference type="ARBA" id="ARBA00023125"/>
    </source>
</evidence>
<protein>
    <submittedName>
        <fullName evidence="8">Site-specific recombinase XerD</fullName>
    </submittedName>
</protein>
<dbReference type="InterPro" id="IPR050808">
    <property type="entry name" value="Phage_Integrase"/>
</dbReference>
<evidence type="ECO:0000256" key="4">
    <source>
        <dbReference type="ARBA" id="ARBA00023172"/>
    </source>
</evidence>
<dbReference type="GO" id="GO:0003677">
    <property type="term" value="F:DNA binding"/>
    <property type="evidence" value="ECO:0007669"/>
    <property type="project" value="UniProtKB-UniRule"/>
</dbReference>
<dbReference type="PROSITE" id="PS51898">
    <property type="entry name" value="TYR_RECOMBINASE"/>
    <property type="match status" value="1"/>
</dbReference>
<evidence type="ECO:0000256" key="5">
    <source>
        <dbReference type="PROSITE-ProRule" id="PRU01248"/>
    </source>
</evidence>
<dbReference type="RefSeq" id="WP_142099971.1">
    <property type="nucleotide sequence ID" value="NZ_VFPH01000001.1"/>
</dbReference>
<sequence length="394" mass="43140">MATKQGKRQFGSIRKLPSGRFQARYTGPNGHMYSARRENGQPLTFETKGDANDWLSLRRSEILRNDWLPPAAPKAAPVTVREFAEAWLSHRDLEDRTRDHYAQLLRDHVFPRFGSTPVPSVSPAEVRTWHANLGKVTGPTARSHAYALLRTIMNTAVADDLIAANPCRVRGAGQTKRVKKIVPATLAELEALTKAMPAKYQLLVLLAAWCGLRFGELAELRRSDVDAVKGVIHVRRGVVRTNAGRVVKGPKSDAGKRTVALPPHLLPVVKDHIRDHAAMGRDGLLFPAGHGEQLAPSTLYRVFYPARMKAGREDLRFHDLRHTGAVLAASTGATLAELMARLGHSTPGAALRYQHAAQDRDRVIAAALSKLVAGQVTPIDAAGIRKKRKKTAGS</sequence>
<dbReference type="GO" id="GO:0006310">
    <property type="term" value="P:DNA recombination"/>
    <property type="evidence" value="ECO:0007669"/>
    <property type="project" value="UniProtKB-KW"/>
</dbReference>
<accession>A0A543GFH3</accession>
<dbReference type="Proteomes" id="UP000319818">
    <property type="component" value="Unassembled WGS sequence"/>
</dbReference>
<proteinExistence type="inferred from homology"/>
<keyword evidence="4" id="KW-0233">DNA recombination</keyword>
<dbReference type="PANTHER" id="PTHR30629">
    <property type="entry name" value="PROPHAGE INTEGRASE"/>
    <property type="match status" value="1"/>
</dbReference>
<evidence type="ECO:0000259" key="6">
    <source>
        <dbReference type="PROSITE" id="PS51898"/>
    </source>
</evidence>
<dbReference type="PANTHER" id="PTHR30629:SF2">
    <property type="entry name" value="PROPHAGE INTEGRASE INTS-RELATED"/>
    <property type="match status" value="1"/>
</dbReference>
<dbReference type="InterPro" id="IPR044068">
    <property type="entry name" value="CB"/>
</dbReference>
<dbReference type="Pfam" id="PF14659">
    <property type="entry name" value="Phage_int_SAM_3"/>
    <property type="match status" value="1"/>
</dbReference>
<dbReference type="CDD" id="cd01189">
    <property type="entry name" value="INT_ICEBs1_C_like"/>
    <property type="match status" value="1"/>
</dbReference>
<dbReference type="OrthoDB" id="1822491at2"/>
<dbReference type="GO" id="GO:0015074">
    <property type="term" value="P:DNA integration"/>
    <property type="evidence" value="ECO:0007669"/>
    <property type="project" value="UniProtKB-KW"/>
</dbReference>
<dbReference type="InterPro" id="IPR004107">
    <property type="entry name" value="Integrase_SAM-like_N"/>
</dbReference>
<dbReference type="InterPro" id="IPR010998">
    <property type="entry name" value="Integrase_recombinase_N"/>
</dbReference>
<dbReference type="EMBL" id="VFPH01000001">
    <property type="protein sequence ID" value="TQM44831.1"/>
    <property type="molecule type" value="Genomic_DNA"/>
</dbReference>
<dbReference type="Gene3D" id="1.10.443.10">
    <property type="entry name" value="Intergrase catalytic core"/>
    <property type="match status" value="1"/>
</dbReference>
<dbReference type="InterPro" id="IPR058717">
    <property type="entry name" value="Phage_L5_Integrase_N"/>
</dbReference>
<keyword evidence="3 5" id="KW-0238">DNA-binding</keyword>
<keyword evidence="9" id="KW-1185">Reference proteome</keyword>
<dbReference type="InterPro" id="IPR013762">
    <property type="entry name" value="Integrase-like_cat_sf"/>
</dbReference>
<name>A0A543GFH3_9PSEU</name>
<dbReference type="AlphaFoldDB" id="A0A543GFH3"/>
<evidence type="ECO:0000256" key="1">
    <source>
        <dbReference type="ARBA" id="ARBA00008857"/>
    </source>
</evidence>
<dbReference type="Pfam" id="PF00589">
    <property type="entry name" value="Phage_integrase"/>
    <property type="match status" value="1"/>
</dbReference>
<feature type="domain" description="Core-binding (CB)" evidence="7">
    <location>
        <begin position="78"/>
        <end position="157"/>
    </location>
</feature>
<comment type="caution">
    <text evidence="8">The sequence shown here is derived from an EMBL/GenBank/DDBJ whole genome shotgun (WGS) entry which is preliminary data.</text>
</comment>
<dbReference type="InterPro" id="IPR002104">
    <property type="entry name" value="Integrase_catalytic"/>
</dbReference>
<dbReference type="Gene3D" id="1.10.150.130">
    <property type="match status" value="1"/>
</dbReference>
<dbReference type="PROSITE" id="PS51900">
    <property type="entry name" value="CB"/>
    <property type="match status" value="1"/>
</dbReference>
<evidence type="ECO:0000256" key="2">
    <source>
        <dbReference type="ARBA" id="ARBA00022908"/>
    </source>
</evidence>
<keyword evidence="2" id="KW-0229">DNA integration</keyword>
<comment type="similarity">
    <text evidence="1">Belongs to the 'phage' integrase family.</text>
</comment>